<proteinExistence type="inferred from homology"/>
<comment type="subcellular location">
    <subcellularLocation>
        <location evidence="1 7">Cell membrane</location>
        <topology evidence="1 7">Multi-pass membrane protein</topology>
    </subcellularLocation>
</comment>
<comment type="similarity">
    <text evidence="7">Belongs to the binding-protein-dependent transport system permease family.</text>
</comment>
<protein>
    <submittedName>
        <fullName evidence="10">Putative PhnE protein, phosphonate ABC transporter, putative membrane protein (Modular protein)</fullName>
    </submittedName>
</protein>
<feature type="transmembrane region" description="Helical" evidence="7">
    <location>
        <begin position="80"/>
        <end position="106"/>
    </location>
</feature>
<feature type="region of interest" description="Disordered" evidence="8">
    <location>
        <begin position="252"/>
        <end position="347"/>
    </location>
</feature>
<dbReference type="HOGENOM" id="CLU_798515_0_0_0"/>
<dbReference type="Gene3D" id="1.10.3720.10">
    <property type="entry name" value="MetI-like"/>
    <property type="match status" value="1"/>
</dbReference>
<feature type="compositionally biased region" description="Polar residues" evidence="8">
    <location>
        <begin position="302"/>
        <end position="315"/>
    </location>
</feature>
<dbReference type="STRING" id="671143.DAMO_1885"/>
<evidence type="ECO:0000313" key="11">
    <source>
        <dbReference type="Proteomes" id="UP000006898"/>
    </source>
</evidence>
<dbReference type="SUPFAM" id="SSF161098">
    <property type="entry name" value="MetI-like"/>
    <property type="match status" value="1"/>
</dbReference>
<keyword evidence="3" id="KW-1003">Cell membrane</keyword>
<evidence type="ECO:0000256" key="6">
    <source>
        <dbReference type="ARBA" id="ARBA00023136"/>
    </source>
</evidence>
<evidence type="ECO:0000256" key="5">
    <source>
        <dbReference type="ARBA" id="ARBA00022989"/>
    </source>
</evidence>
<evidence type="ECO:0000256" key="8">
    <source>
        <dbReference type="SAM" id="MobiDB-lite"/>
    </source>
</evidence>
<dbReference type="PROSITE" id="PS50928">
    <property type="entry name" value="ABC_TM1"/>
    <property type="match status" value="1"/>
</dbReference>
<dbReference type="Pfam" id="PF00528">
    <property type="entry name" value="BPD_transp_1"/>
    <property type="match status" value="1"/>
</dbReference>
<sequence>MAEIPTHRVRPASAQERNPLSARNLTILAGFLALMVWSYVGTEFSLRELLGGESAAQILTYAKKLFPPDLSPDFLLKTGYWALETFAMSFLGTILAVVIAFGLVFFSSRNLMFTGLMFEMERRRPWIRALRTTLYLSAKAALNLLRTVPHLVWALILVFAVGLGPFPGMLALGIHTGGVLGRLFGEVMENVETQPIEALQATGASRLQILLYGILPQVLPEFVAYTLYRWEVNIREAIILGYVGAGGRRSADSDRYQSLPGAPATHAHHRDLPDRRDCGCPQRLSEKPPGLILGLPPRKTAETPQPEITVSSSAVATPGPAGNEAEEATRPSPHLPAVLPRRSALSP</sequence>
<dbReference type="GO" id="GO:0005886">
    <property type="term" value="C:plasma membrane"/>
    <property type="evidence" value="ECO:0007669"/>
    <property type="project" value="UniProtKB-SubCell"/>
</dbReference>
<dbReference type="PANTHER" id="PTHR30043">
    <property type="entry name" value="PHOSPHONATES TRANSPORT SYSTEM PERMEASE PROTEIN"/>
    <property type="match status" value="1"/>
</dbReference>
<dbReference type="PANTHER" id="PTHR30043:SF1">
    <property type="entry name" value="ABC TRANSPORT SYSTEM PERMEASE PROTEIN P69"/>
    <property type="match status" value="1"/>
</dbReference>
<evidence type="ECO:0000256" key="2">
    <source>
        <dbReference type="ARBA" id="ARBA00022448"/>
    </source>
</evidence>
<dbReference type="AlphaFoldDB" id="D5MGQ4"/>
<dbReference type="eggNOG" id="COG3639">
    <property type="taxonomic scope" value="Bacteria"/>
</dbReference>
<keyword evidence="5 7" id="KW-1133">Transmembrane helix</keyword>
<evidence type="ECO:0000256" key="1">
    <source>
        <dbReference type="ARBA" id="ARBA00004651"/>
    </source>
</evidence>
<keyword evidence="4 7" id="KW-0812">Transmembrane</keyword>
<evidence type="ECO:0000313" key="10">
    <source>
        <dbReference type="EMBL" id="CBE68935.1"/>
    </source>
</evidence>
<dbReference type="CDD" id="cd06261">
    <property type="entry name" value="TM_PBP2"/>
    <property type="match status" value="1"/>
</dbReference>
<evidence type="ECO:0000256" key="4">
    <source>
        <dbReference type="ARBA" id="ARBA00022692"/>
    </source>
</evidence>
<reference evidence="10 11" key="1">
    <citation type="journal article" date="2010" name="Nature">
        <title>Nitrite-driven anaerobic methane oxidation by oxygenic bacteria.</title>
        <authorList>
            <person name="Ettwig K.F."/>
            <person name="Butler M.K."/>
            <person name="Le Paslier D."/>
            <person name="Pelletier E."/>
            <person name="Mangenot S."/>
            <person name="Kuypers M.M.M."/>
            <person name="Schreiber F."/>
            <person name="Dutilh B.E."/>
            <person name="Zedelius J."/>
            <person name="de Beer D."/>
            <person name="Gloerich J."/>
            <person name="Wessels H.J.C.T."/>
            <person name="van Allen T."/>
            <person name="Luesken F."/>
            <person name="Wu M."/>
            <person name="van de Pas-Schoonen K.T."/>
            <person name="Op den Camp H.J.M."/>
            <person name="Janssen-Megens E.M."/>
            <person name="Francoijs K-J."/>
            <person name="Stunnenberg H."/>
            <person name="Weissenbach J."/>
            <person name="Jetten M.S.M."/>
            <person name="Strous M."/>
        </authorList>
    </citation>
    <scope>NUCLEOTIDE SEQUENCE [LARGE SCALE GENOMIC DNA]</scope>
</reference>
<feature type="transmembrane region" description="Helical" evidence="7">
    <location>
        <begin position="20"/>
        <end position="40"/>
    </location>
</feature>
<organism evidence="10 11">
    <name type="scientific">Methylomirabilis oxygeniifera</name>
    <dbReference type="NCBI Taxonomy" id="671143"/>
    <lineage>
        <taxon>Bacteria</taxon>
        <taxon>Candidatus Methylomirabilota</taxon>
        <taxon>Candidatus Methylomirabilia</taxon>
        <taxon>Candidatus Methylomirabilales</taxon>
        <taxon>Candidatus Methylomirabilaceae</taxon>
        <taxon>Candidatus Methylomirabilis</taxon>
    </lineage>
</organism>
<name>D5MGQ4_METO1</name>
<keyword evidence="2 7" id="KW-0813">Transport</keyword>
<gene>
    <name evidence="10" type="ORF">DAMO_1885</name>
</gene>
<dbReference type="Proteomes" id="UP000006898">
    <property type="component" value="Chromosome"/>
</dbReference>
<evidence type="ECO:0000256" key="3">
    <source>
        <dbReference type="ARBA" id="ARBA00022475"/>
    </source>
</evidence>
<accession>D5MGQ4</accession>
<dbReference type="PATRIC" id="fig|671143.5.peg.1663"/>
<evidence type="ECO:0000259" key="9">
    <source>
        <dbReference type="PROSITE" id="PS50928"/>
    </source>
</evidence>
<feature type="transmembrane region" description="Helical" evidence="7">
    <location>
        <begin position="151"/>
        <end position="174"/>
    </location>
</feature>
<dbReference type="GO" id="GO:0055085">
    <property type="term" value="P:transmembrane transport"/>
    <property type="evidence" value="ECO:0007669"/>
    <property type="project" value="InterPro"/>
</dbReference>
<dbReference type="InterPro" id="IPR000515">
    <property type="entry name" value="MetI-like"/>
</dbReference>
<keyword evidence="6 7" id="KW-0472">Membrane</keyword>
<dbReference type="InterPro" id="IPR035906">
    <property type="entry name" value="MetI-like_sf"/>
</dbReference>
<dbReference type="EMBL" id="FP565575">
    <property type="protein sequence ID" value="CBE68935.1"/>
    <property type="molecule type" value="Genomic_DNA"/>
</dbReference>
<feature type="domain" description="ABC transmembrane type-1" evidence="9">
    <location>
        <begin position="82"/>
        <end position="304"/>
    </location>
</feature>
<dbReference type="KEGG" id="mox:DAMO_1885"/>
<evidence type="ECO:0000256" key="7">
    <source>
        <dbReference type="RuleBase" id="RU363032"/>
    </source>
</evidence>